<keyword evidence="2 7" id="KW-0963">Cytoplasm</keyword>
<keyword evidence="5 7" id="KW-0408">Iron</keyword>
<feature type="binding site" evidence="7">
    <location>
        <position position="436"/>
    </location>
    <ligand>
        <name>hybrid [4Fe-2O-2S] cluster</name>
        <dbReference type="ChEBI" id="CHEBI:60519"/>
    </ligand>
</feature>
<dbReference type="GO" id="GO:0005737">
    <property type="term" value="C:cytoplasm"/>
    <property type="evidence" value="ECO:0007669"/>
    <property type="project" value="UniProtKB-SubCell"/>
</dbReference>
<feature type="binding site" evidence="7">
    <location>
        <position position="411"/>
    </location>
    <ligand>
        <name>hybrid [4Fe-2O-2S] cluster</name>
        <dbReference type="ChEBI" id="CHEBI:60519"/>
    </ligand>
</feature>
<reference evidence="8" key="1">
    <citation type="journal article" date="2021" name="PeerJ">
        <title>Extensive microbial diversity within the chicken gut microbiome revealed by metagenomics and culture.</title>
        <authorList>
            <person name="Gilroy R."/>
            <person name="Ravi A."/>
            <person name="Getino M."/>
            <person name="Pursley I."/>
            <person name="Horton D.L."/>
            <person name="Alikhan N.F."/>
            <person name="Baker D."/>
            <person name="Gharbi K."/>
            <person name="Hall N."/>
            <person name="Watson M."/>
            <person name="Adriaenssens E.M."/>
            <person name="Foster-Nyarko E."/>
            <person name="Jarju S."/>
            <person name="Secka A."/>
            <person name="Antonio M."/>
            <person name="Oren A."/>
            <person name="Chaudhuri R.R."/>
            <person name="La Ragione R."/>
            <person name="Hildebrand F."/>
            <person name="Pallen M.J."/>
        </authorList>
    </citation>
    <scope>NUCLEOTIDE SEQUENCE</scope>
    <source>
        <strain evidence="8">ChiHecec2B26-446</strain>
    </source>
</reference>
<evidence type="ECO:0000256" key="6">
    <source>
        <dbReference type="ARBA" id="ARBA00023014"/>
    </source>
</evidence>
<dbReference type="PIRSF" id="PIRSF000076">
    <property type="entry name" value="HCP"/>
    <property type="match status" value="1"/>
</dbReference>
<keyword evidence="7" id="KW-0004">4Fe-4S</keyword>
<evidence type="ECO:0000256" key="2">
    <source>
        <dbReference type="ARBA" id="ARBA00022490"/>
    </source>
</evidence>
<dbReference type="SUPFAM" id="SSF56821">
    <property type="entry name" value="Prismane protein-like"/>
    <property type="match status" value="1"/>
</dbReference>
<proteinExistence type="inferred from homology"/>
<dbReference type="NCBIfam" id="NF003658">
    <property type="entry name" value="PRK05290.1"/>
    <property type="match status" value="1"/>
</dbReference>
<dbReference type="Gene3D" id="1.20.1270.20">
    <property type="match status" value="2"/>
</dbReference>
<feature type="binding site" evidence="7">
    <location>
        <position position="229"/>
    </location>
    <ligand>
        <name>hybrid [4Fe-2O-2S] cluster</name>
        <dbReference type="ChEBI" id="CHEBI:60519"/>
    </ligand>
</feature>
<feature type="binding site" evidence="7">
    <location>
        <position position="21"/>
    </location>
    <ligand>
        <name>[4Fe-4S] cluster</name>
        <dbReference type="ChEBI" id="CHEBI:49883"/>
    </ligand>
</feature>
<dbReference type="GO" id="GO:0042542">
    <property type="term" value="P:response to hydrogen peroxide"/>
    <property type="evidence" value="ECO:0007669"/>
    <property type="project" value="TreeGrafter"/>
</dbReference>
<comment type="caution">
    <text evidence="8">The sequence shown here is derived from an EMBL/GenBank/DDBJ whole genome shotgun (WGS) entry which is preliminary data.</text>
</comment>
<dbReference type="AlphaFoldDB" id="A0A9D1PU03"/>
<gene>
    <name evidence="7 8" type="primary">hcp</name>
    <name evidence="8" type="synonym">priS</name>
    <name evidence="8" type="ORF">H9894_00655</name>
</gene>
<dbReference type="NCBIfam" id="TIGR01703">
    <property type="entry name" value="hybrid_clust"/>
    <property type="match status" value="1"/>
</dbReference>
<feature type="modified residue" description="Cysteine persulfide" evidence="7">
    <location>
        <position position="383"/>
    </location>
</feature>
<dbReference type="Pfam" id="PF03063">
    <property type="entry name" value="Prismane"/>
    <property type="match status" value="1"/>
</dbReference>
<dbReference type="GO" id="GO:0050418">
    <property type="term" value="F:hydroxylamine reductase activity"/>
    <property type="evidence" value="ECO:0007669"/>
    <property type="project" value="UniProtKB-UniRule"/>
</dbReference>
<dbReference type="FunFam" id="3.40.50.2030:FF:000001">
    <property type="entry name" value="Hydroxylamine reductase"/>
    <property type="match status" value="1"/>
</dbReference>
<keyword evidence="4 7" id="KW-0560">Oxidoreductase</keyword>
<dbReference type="PANTHER" id="PTHR30109">
    <property type="entry name" value="HYDROXYLAMINE REDUCTASE"/>
    <property type="match status" value="1"/>
</dbReference>
<dbReference type="GO" id="GO:0046872">
    <property type="term" value="F:metal ion binding"/>
    <property type="evidence" value="ECO:0007669"/>
    <property type="project" value="UniProtKB-KW"/>
</dbReference>
<sequence>MFCNQCQQTAKGCGCTKLGVCGKTDAVAHLQDGLVSALRLLSSALQKAAKAGLPTREAEDLLLSGLFTTLTNVNFDEASLKELVASTLKCREDLLKACSCAEATPSADELLAQAADPGQFSEDANVRSAMQILLYGLKGVAAYAYHASVLGEHDSELVLKIAELLTAAPGDGVERDLGAWLGLALECGRLNIRAMEVLDKANTTTYGDPVPTEVSLGHRKGHCILVSGHDLKDLEELLKQTEGTGISVYTHGEMLPAHAYPKLRAYSHLAGHFGTAWQNQRKELPEFPGAVLFTTNCIQNPAGYADKIFTTGVVQWPGCTHCTDHNFKAVIDKALSMPGFAEDEESKKVLTGFGRATLLAAAPAVLEAVKSGALRHVFLVGGCDGAAPGRSYYSDFVKMAPQDTIILTLACGKFRFFDQDLGTLGAFPRLLDIGQCNDAYAAVALALELARACNCSVNELPLSLILSWYEQKAVAILLSLLALGVRDIRLGPTLPAFVSPDILNVLVEQFAIKPVTTPEKDIQDCLQG</sequence>
<comment type="subcellular location">
    <subcellularLocation>
        <location evidence="1 7">Cytoplasm</location>
    </subcellularLocation>
</comment>
<evidence type="ECO:0000313" key="8">
    <source>
        <dbReference type="EMBL" id="HIV99696.1"/>
    </source>
</evidence>
<keyword evidence="6 7" id="KW-0411">Iron-sulfur</keyword>
<comment type="function">
    <text evidence="7">Catalyzes the reduction of hydroxylamine to form NH(3) and H(2)O.</text>
</comment>
<accession>A0A9D1PU03</accession>
<dbReference type="FunFam" id="3.40.50.2030:FF:000002">
    <property type="entry name" value="Hydroxylamine reductase"/>
    <property type="match status" value="1"/>
</dbReference>
<keyword evidence="3 7" id="KW-0479">Metal-binding</keyword>
<organism evidence="8 9">
    <name type="scientific">Candidatus Desulfovibrio intestinipullorum</name>
    <dbReference type="NCBI Taxonomy" id="2838536"/>
    <lineage>
        <taxon>Bacteria</taxon>
        <taxon>Pseudomonadati</taxon>
        <taxon>Thermodesulfobacteriota</taxon>
        <taxon>Desulfovibrionia</taxon>
        <taxon>Desulfovibrionales</taxon>
        <taxon>Desulfovibrionaceae</taxon>
        <taxon>Desulfovibrio</taxon>
    </lineage>
</organism>
<evidence type="ECO:0000256" key="5">
    <source>
        <dbReference type="ARBA" id="ARBA00023004"/>
    </source>
</evidence>
<evidence type="ECO:0000313" key="9">
    <source>
        <dbReference type="Proteomes" id="UP000886752"/>
    </source>
</evidence>
<dbReference type="InterPro" id="IPR011254">
    <property type="entry name" value="Prismane-like_sf"/>
</dbReference>
<comment type="similarity">
    <text evidence="7">Belongs to the HCP family.</text>
</comment>
<dbReference type="GO" id="GO:0051539">
    <property type="term" value="F:4 iron, 4 sulfur cluster binding"/>
    <property type="evidence" value="ECO:0007669"/>
    <property type="project" value="UniProtKB-KW"/>
</dbReference>
<feature type="binding site" description="via persulfide group" evidence="7">
    <location>
        <position position="383"/>
    </location>
    <ligand>
        <name>hybrid [4Fe-2O-2S] cluster</name>
        <dbReference type="ChEBI" id="CHEBI:60519"/>
    </ligand>
</feature>
<feature type="binding site" evidence="7">
    <location>
        <position position="253"/>
    </location>
    <ligand>
        <name>hybrid [4Fe-2O-2S] cluster</name>
        <dbReference type="ChEBI" id="CHEBI:60519"/>
    </ligand>
</feature>
<comment type="catalytic activity">
    <reaction evidence="7">
        <text>A + NH4(+) + H2O = hydroxylamine + AH2 + H(+)</text>
        <dbReference type="Rhea" id="RHEA:22052"/>
        <dbReference type="ChEBI" id="CHEBI:13193"/>
        <dbReference type="ChEBI" id="CHEBI:15377"/>
        <dbReference type="ChEBI" id="CHEBI:15378"/>
        <dbReference type="ChEBI" id="CHEBI:15429"/>
        <dbReference type="ChEBI" id="CHEBI:17499"/>
        <dbReference type="ChEBI" id="CHEBI:28938"/>
        <dbReference type="EC" id="1.7.99.1"/>
    </reaction>
</comment>
<dbReference type="GO" id="GO:0004601">
    <property type="term" value="F:peroxidase activity"/>
    <property type="evidence" value="ECO:0007669"/>
    <property type="project" value="TreeGrafter"/>
</dbReference>
<comment type="cofactor">
    <cofactor evidence="7">
        <name>[4Fe-4S] cluster</name>
        <dbReference type="ChEBI" id="CHEBI:49883"/>
    </cofactor>
    <text evidence="7">Binds 1 [4Fe-4S] cluster.</text>
</comment>
<evidence type="ECO:0000256" key="3">
    <source>
        <dbReference type="ARBA" id="ARBA00022723"/>
    </source>
</evidence>
<feature type="binding site" evidence="7">
    <location>
        <position position="15"/>
    </location>
    <ligand>
        <name>[4Fe-4S] cluster</name>
        <dbReference type="ChEBI" id="CHEBI:49883"/>
    </ligand>
</feature>
<dbReference type="InterPro" id="IPR010048">
    <property type="entry name" value="Hydroxylam_reduct"/>
</dbReference>
<feature type="binding site" evidence="7">
    <location>
        <position position="470"/>
    </location>
    <ligand>
        <name>hybrid [4Fe-2O-2S] cluster</name>
        <dbReference type="ChEBI" id="CHEBI:60519"/>
    </ligand>
</feature>
<comment type="cofactor">
    <cofactor evidence="7">
        <name>hybrid [4Fe-2O-2S] cluster</name>
        <dbReference type="ChEBI" id="CHEBI:60519"/>
    </cofactor>
    <text evidence="7">Binds 1 hybrid [4Fe-2O-2S] cluster.</text>
</comment>
<dbReference type="InterPro" id="IPR004137">
    <property type="entry name" value="HCP/CODH"/>
</dbReference>
<dbReference type="EMBL" id="DXHV01000008">
    <property type="protein sequence ID" value="HIV99696.1"/>
    <property type="molecule type" value="Genomic_DNA"/>
</dbReference>
<evidence type="ECO:0000256" key="4">
    <source>
        <dbReference type="ARBA" id="ARBA00023002"/>
    </source>
</evidence>
<dbReference type="PANTHER" id="PTHR30109:SF0">
    <property type="entry name" value="HYDROXYLAMINE REDUCTASE"/>
    <property type="match status" value="1"/>
</dbReference>
<dbReference type="Proteomes" id="UP000886752">
    <property type="component" value="Unassembled WGS sequence"/>
</dbReference>
<name>A0A9D1PU03_9BACT</name>
<dbReference type="HAMAP" id="MF_00069">
    <property type="entry name" value="Hydroxylam_reduct"/>
    <property type="match status" value="1"/>
</dbReference>
<dbReference type="InterPro" id="IPR016100">
    <property type="entry name" value="Prismane_a-bundle"/>
</dbReference>
<dbReference type="InterPro" id="IPR016099">
    <property type="entry name" value="Prismane-like_a/b-sand"/>
</dbReference>
<dbReference type="EC" id="1.7.99.1" evidence="7"/>
<feature type="binding site" evidence="7">
    <location>
        <position position="6"/>
    </location>
    <ligand>
        <name>[4Fe-4S] cluster</name>
        <dbReference type="ChEBI" id="CHEBI:49883"/>
    </ligand>
</feature>
<feature type="binding site" evidence="7">
    <location>
        <position position="472"/>
    </location>
    <ligand>
        <name>hybrid [4Fe-2O-2S] cluster</name>
        <dbReference type="ChEBI" id="CHEBI:60519"/>
    </ligand>
</feature>
<evidence type="ECO:0000256" key="1">
    <source>
        <dbReference type="ARBA" id="ARBA00004496"/>
    </source>
</evidence>
<feature type="binding site" evidence="7">
    <location>
        <position position="3"/>
    </location>
    <ligand>
        <name>[4Fe-4S] cluster</name>
        <dbReference type="ChEBI" id="CHEBI:49883"/>
    </ligand>
</feature>
<dbReference type="Gene3D" id="3.40.50.2030">
    <property type="match status" value="2"/>
</dbReference>
<protein>
    <recommendedName>
        <fullName evidence="7">Hydroxylamine reductase</fullName>
        <ecNumber evidence="7">1.7.99.1</ecNumber>
    </recommendedName>
    <alternativeName>
        <fullName evidence="7">Hybrid-cluster protein</fullName>
        <shortName evidence="7">HCP</shortName>
    </alternativeName>
    <alternativeName>
        <fullName evidence="7">Prismane protein</fullName>
    </alternativeName>
</protein>
<evidence type="ECO:0000256" key="7">
    <source>
        <dbReference type="HAMAP-Rule" id="MF_00069"/>
    </source>
</evidence>
<feature type="binding site" evidence="7">
    <location>
        <position position="297"/>
    </location>
    <ligand>
        <name>hybrid [4Fe-2O-2S] cluster</name>
        <dbReference type="ChEBI" id="CHEBI:60519"/>
    </ligand>
</feature>
<reference evidence="8" key="2">
    <citation type="submission" date="2021-04" db="EMBL/GenBank/DDBJ databases">
        <authorList>
            <person name="Gilroy R."/>
        </authorList>
    </citation>
    <scope>NUCLEOTIDE SEQUENCE</scope>
    <source>
        <strain evidence="8">ChiHecec2B26-446</strain>
    </source>
</reference>